<dbReference type="EC" id="1.1.1.94" evidence="7"/>
<dbReference type="Pfam" id="PF07479">
    <property type="entry name" value="NAD_Gly3P_dh_C"/>
    <property type="match status" value="1"/>
</dbReference>
<keyword evidence="2 7" id="KW-0444">Lipid biosynthesis</keyword>
<comment type="similarity">
    <text evidence="1 7 8">Belongs to the NAD-dependent glycerol-3-phosphate dehydrogenase family.</text>
</comment>
<dbReference type="PANTHER" id="PTHR11728">
    <property type="entry name" value="GLYCEROL-3-PHOSPHATE DEHYDROGENASE"/>
    <property type="match status" value="1"/>
</dbReference>
<protein>
    <recommendedName>
        <fullName evidence="7">Glycerol-3-phosphate dehydrogenase [NAD(P)+]</fullName>
        <ecNumber evidence="7">1.1.1.94</ecNumber>
    </recommendedName>
    <alternativeName>
        <fullName evidence="7">NAD(P)(+)-dependent glycerol-3-phosphate dehydrogenase</fullName>
    </alternativeName>
    <alternativeName>
        <fullName evidence="7">NAD(P)H-dependent dihydroxyacetone-phosphate reductase</fullName>
    </alternativeName>
</protein>
<feature type="binding site" evidence="7">
    <location>
        <position position="245"/>
    </location>
    <ligand>
        <name>sn-glycerol 3-phosphate</name>
        <dbReference type="ChEBI" id="CHEBI:57597"/>
    </ligand>
</feature>
<evidence type="ECO:0000256" key="2">
    <source>
        <dbReference type="ARBA" id="ARBA00022516"/>
    </source>
</evidence>
<keyword evidence="13" id="KW-1185">Reference proteome</keyword>
<dbReference type="HAMAP" id="MF_00394">
    <property type="entry name" value="NAD_Glyc3P_dehydrog"/>
    <property type="match status" value="1"/>
</dbReference>
<dbReference type="InterPro" id="IPR008927">
    <property type="entry name" value="6-PGluconate_DH-like_C_sf"/>
</dbReference>
<feature type="domain" description="Glycerol-3-phosphate dehydrogenase NAD-dependent C-terminal" evidence="11">
    <location>
        <begin position="181"/>
        <end position="321"/>
    </location>
</feature>
<name>A0ABN4HRH0_9COXI</name>
<feature type="binding site" evidence="7">
    <location>
        <position position="256"/>
    </location>
    <ligand>
        <name>sn-glycerol 3-phosphate</name>
        <dbReference type="ChEBI" id="CHEBI:57597"/>
    </ligand>
</feature>
<feature type="binding site" evidence="7">
    <location>
        <position position="110"/>
    </location>
    <ligand>
        <name>NADPH</name>
        <dbReference type="ChEBI" id="CHEBI:57783"/>
    </ligand>
</feature>
<dbReference type="Pfam" id="PF01210">
    <property type="entry name" value="NAD_Gly3P_dh_N"/>
    <property type="match status" value="1"/>
</dbReference>
<comment type="pathway">
    <text evidence="7">Membrane lipid metabolism; glycerophospholipid metabolism.</text>
</comment>
<feature type="binding site" evidence="7">
    <location>
        <position position="141"/>
    </location>
    <ligand>
        <name>NADPH</name>
        <dbReference type="ChEBI" id="CHEBI:57783"/>
    </ligand>
</feature>
<gene>
    <name evidence="7 12" type="primary">gpsA</name>
    <name evidence="12" type="ORF">CleRT_03130</name>
</gene>
<feature type="active site" description="Proton acceptor" evidence="7">
    <location>
        <position position="192"/>
    </location>
</feature>
<feature type="binding site" evidence="7">
    <location>
        <position position="257"/>
    </location>
    <ligand>
        <name>sn-glycerol 3-phosphate</name>
        <dbReference type="ChEBI" id="CHEBI:57597"/>
    </ligand>
</feature>
<feature type="binding site" evidence="7">
    <location>
        <position position="137"/>
    </location>
    <ligand>
        <name>sn-glycerol 3-phosphate</name>
        <dbReference type="ChEBI" id="CHEBI:57597"/>
    </ligand>
</feature>
<dbReference type="Gene3D" id="3.40.50.720">
    <property type="entry name" value="NAD(P)-binding Rossmann-like Domain"/>
    <property type="match status" value="1"/>
</dbReference>
<comment type="caution">
    <text evidence="7">Lacks conserved residue(s) required for the propagation of feature annotation.</text>
</comment>
<dbReference type="InterPro" id="IPR036291">
    <property type="entry name" value="NAD(P)-bd_dom_sf"/>
</dbReference>
<keyword evidence="4 7" id="KW-0443">Lipid metabolism</keyword>
<reference evidence="12 13" key="1">
    <citation type="journal article" date="2015" name="Genome Biol. Evol.">
        <title>Distinctive Genome Reduction Rates Revealed by Genomic Analyses of Two Coxiella-Like Endosymbionts in Ticks.</title>
        <authorList>
            <person name="Gottlieb Y."/>
            <person name="Lalzar I."/>
            <person name="Klasson L."/>
        </authorList>
    </citation>
    <scope>NUCLEOTIDE SEQUENCE [LARGE SCALE GENOMIC DNA]</scope>
    <source>
        <strain evidence="12 13">CRt</strain>
    </source>
</reference>
<feature type="binding site" evidence="7">
    <location>
        <position position="192"/>
    </location>
    <ligand>
        <name>sn-glycerol 3-phosphate</name>
        <dbReference type="ChEBI" id="CHEBI:57597"/>
    </ligand>
</feature>
<evidence type="ECO:0000256" key="8">
    <source>
        <dbReference type="RuleBase" id="RU000437"/>
    </source>
</evidence>
<comment type="subcellular location">
    <subcellularLocation>
        <location evidence="7">Cytoplasm</location>
    </subcellularLocation>
</comment>
<evidence type="ECO:0000256" key="9">
    <source>
        <dbReference type="RuleBase" id="RU000439"/>
    </source>
</evidence>
<organism evidence="12 13">
    <name type="scientific">Candidatus Coxiella mudrowiae</name>
    <dbReference type="NCBI Taxonomy" id="2054173"/>
    <lineage>
        <taxon>Bacteria</taxon>
        <taxon>Pseudomonadati</taxon>
        <taxon>Pseudomonadota</taxon>
        <taxon>Gammaproteobacteria</taxon>
        <taxon>Legionellales</taxon>
        <taxon>Coxiellaceae</taxon>
        <taxon>Coxiella</taxon>
    </lineage>
</organism>
<keyword evidence="6 7" id="KW-1208">Phospholipid metabolism</keyword>
<accession>A0ABN4HRH0</accession>
<comment type="catalytic activity">
    <reaction evidence="7 9">
        <text>sn-glycerol 3-phosphate + NADP(+) = dihydroxyacetone phosphate + NADPH + H(+)</text>
        <dbReference type="Rhea" id="RHEA:11096"/>
        <dbReference type="ChEBI" id="CHEBI:15378"/>
        <dbReference type="ChEBI" id="CHEBI:57597"/>
        <dbReference type="ChEBI" id="CHEBI:57642"/>
        <dbReference type="ChEBI" id="CHEBI:57783"/>
        <dbReference type="ChEBI" id="CHEBI:58349"/>
        <dbReference type="EC" id="1.1.1.94"/>
    </reaction>
</comment>
<dbReference type="PANTHER" id="PTHR11728:SF1">
    <property type="entry name" value="GLYCEROL-3-PHOSPHATE DEHYDROGENASE [NAD(+)] 2, CHLOROPLASTIC"/>
    <property type="match status" value="1"/>
</dbReference>
<dbReference type="Proteomes" id="UP000063965">
    <property type="component" value="Chromosome"/>
</dbReference>
<keyword evidence="3 7" id="KW-0560">Oxidoreductase</keyword>
<evidence type="ECO:0000256" key="4">
    <source>
        <dbReference type="ARBA" id="ARBA00023098"/>
    </source>
</evidence>
<feature type="binding site" evidence="7">
    <location>
        <position position="139"/>
    </location>
    <ligand>
        <name>sn-glycerol 3-phosphate</name>
        <dbReference type="ChEBI" id="CHEBI:57597"/>
    </ligand>
</feature>
<dbReference type="InterPro" id="IPR006109">
    <property type="entry name" value="G3P_DH_NAD-dep_C"/>
</dbReference>
<feature type="domain" description="Glycerol-3-phosphate dehydrogenase NAD-dependent N-terminal" evidence="10">
    <location>
        <begin position="8"/>
        <end position="160"/>
    </location>
</feature>
<keyword evidence="7" id="KW-0521">NADP</keyword>
<evidence type="ECO:0000259" key="10">
    <source>
        <dbReference type="Pfam" id="PF01210"/>
    </source>
</evidence>
<dbReference type="InterPro" id="IPR006168">
    <property type="entry name" value="G3P_DH_NAD-dep"/>
</dbReference>
<dbReference type="NCBIfam" id="NF000942">
    <property type="entry name" value="PRK00094.1-4"/>
    <property type="match status" value="1"/>
</dbReference>
<feature type="binding site" evidence="7">
    <location>
        <position position="53"/>
    </location>
    <ligand>
        <name>NADPH</name>
        <dbReference type="ChEBI" id="CHEBI:57783"/>
    </ligand>
</feature>
<dbReference type="PRINTS" id="PR00077">
    <property type="entry name" value="GPDHDRGNASE"/>
</dbReference>
<evidence type="ECO:0000256" key="3">
    <source>
        <dbReference type="ARBA" id="ARBA00023002"/>
    </source>
</evidence>
<proteinExistence type="inferred from homology"/>
<comment type="function">
    <text evidence="7">Catalyzes the reduction of the glycolytic intermediate dihydroxyacetone phosphate (DHAP) to sn-glycerol 3-phosphate (G3P), the key precursor for phospholipid synthesis.</text>
</comment>
<keyword evidence="7" id="KW-0547">Nucleotide-binding</keyword>
<feature type="binding site" evidence="7">
    <location>
        <position position="16"/>
    </location>
    <ligand>
        <name>NADPH</name>
        <dbReference type="ChEBI" id="CHEBI:57783"/>
    </ligand>
</feature>
<feature type="binding site" evidence="7">
    <location>
        <position position="255"/>
    </location>
    <ligand>
        <name>sn-glycerol 3-phosphate</name>
        <dbReference type="ChEBI" id="CHEBI:57597"/>
    </ligand>
</feature>
<dbReference type="SUPFAM" id="SSF48179">
    <property type="entry name" value="6-phosphogluconate dehydrogenase C-terminal domain-like"/>
    <property type="match status" value="1"/>
</dbReference>
<dbReference type="EMBL" id="CP011126">
    <property type="protein sequence ID" value="AKQ33295.1"/>
    <property type="molecule type" value="Genomic_DNA"/>
</dbReference>
<evidence type="ECO:0000259" key="11">
    <source>
        <dbReference type="Pfam" id="PF07479"/>
    </source>
</evidence>
<evidence type="ECO:0000313" key="13">
    <source>
        <dbReference type="Proteomes" id="UP000063965"/>
    </source>
</evidence>
<evidence type="ECO:0000256" key="1">
    <source>
        <dbReference type="ARBA" id="ARBA00011009"/>
    </source>
</evidence>
<dbReference type="NCBIfam" id="NF000940">
    <property type="entry name" value="PRK00094.1-2"/>
    <property type="match status" value="1"/>
</dbReference>
<feature type="binding site" evidence="7">
    <location>
        <position position="110"/>
    </location>
    <ligand>
        <name>sn-glycerol 3-phosphate</name>
        <dbReference type="ChEBI" id="CHEBI:57597"/>
    </ligand>
</feature>
<dbReference type="PROSITE" id="PS00957">
    <property type="entry name" value="NAD_G3PDH"/>
    <property type="match status" value="1"/>
</dbReference>
<evidence type="ECO:0000256" key="7">
    <source>
        <dbReference type="HAMAP-Rule" id="MF_00394"/>
    </source>
</evidence>
<feature type="binding site" evidence="7">
    <location>
        <position position="256"/>
    </location>
    <ligand>
        <name>NADPH</name>
        <dbReference type="ChEBI" id="CHEBI:57783"/>
    </ligand>
</feature>
<feature type="binding site" evidence="7">
    <location>
        <position position="282"/>
    </location>
    <ligand>
        <name>NADPH</name>
        <dbReference type="ChEBI" id="CHEBI:57783"/>
    </ligand>
</feature>
<dbReference type="PIRSF" id="PIRSF000114">
    <property type="entry name" value="Glycerol-3-P_dh"/>
    <property type="match status" value="1"/>
</dbReference>
<dbReference type="InterPro" id="IPR011128">
    <property type="entry name" value="G3P_DH_NAD-dep_N"/>
</dbReference>
<evidence type="ECO:0000313" key="12">
    <source>
        <dbReference type="EMBL" id="AKQ33295.1"/>
    </source>
</evidence>
<feature type="binding site" evidence="7">
    <location>
        <position position="15"/>
    </location>
    <ligand>
        <name>NADPH</name>
        <dbReference type="ChEBI" id="CHEBI:57783"/>
    </ligand>
</feature>
<evidence type="ECO:0000256" key="5">
    <source>
        <dbReference type="ARBA" id="ARBA00023209"/>
    </source>
</evidence>
<evidence type="ECO:0000256" key="6">
    <source>
        <dbReference type="ARBA" id="ARBA00023264"/>
    </source>
</evidence>
<dbReference type="RefSeq" id="WP_048874946.1">
    <property type="nucleotide sequence ID" value="NZ_CP011126.1"/>
</dbReference>
<dbReference type="Gene3D" id="1.10.1040.10">
    <property type="entry name" value="N-(1-d-carboxylethyl)-l-norvaline Dehydrogenase, domain 2"/>
    <property type="match status" value="1"/>
</dbReference>
<keyword evidence="7" id="KW-0963">Cytoplasm</keyword>
<keyword evidence="5 7" id="KW-0594">Phospholipid biosynthesis</keyword>
<dbReference type="SUPFAM" id="SSF51735">
    <property type="entry name" value="NAD(P)-binding Rossmann-fold domains"/>
    <property type="match status" value="1"/>
</dbReference>
<keyword evidence="7 8" id="KW-0520">NAD</keyword>
<dbReference type="InterPro" id="IPR013328">
    <property type="entry name" value="6PGD_dom2"/>
</dbReference>
<comment type="catalytic activity">
    <reaction evidence="7">
        <text>sn-glycerol 3-phosphate + NAD(+) = dihydroxyacetone phosphate + NADH + H(+)</text>
        <dbReference type="Rhea" id="RHEA:11092"/>
        <dbReference type="ChEBI" id="CHEBI:15378"/>
        <dbReference type="ChEBI" id="CHEBI:57540"/>
        <dbReference type="ChEBI" id="CHEBI:57597"/>
        <dbReference type="ChEBI" id="CHEBI:57642"/>
        <dbReference type="ChEBI" id="CHEBI:57945"/>
        <dbReference type="EC" id="1.1.1.94"/>
    </reaction>
</comment>
<feature type="binding site" evidence="7">
    <location>
        <position position="36"/>
    </location>
    <ligand>
        <name>NADPH</name>
        <dbReference type="ChEBI" id="CHEBI:57783"/>
    </ligand>
</feature>
<sequence>MMDRHRPLTILGAGSWGTALALLLSQKDQSVRLWSHEEKHVQEMQSEAINRRYLPDHPFPKSLYVYYDLEASLEGVTDILIVVPSFAFQKVVQRIKPYANSHGRIAWGTKGLAAGNRLLHEVIEVELGQLPMAALSGPSLATEVAAGLPTAVTVASNDADFSQDLIERLHSPYFRVYQNNDLVGVEICGSVKNILAIAAGISDGLGLGANARAALITRGLTEMGRLVKTLGGRQETLIGLAGLGDLVLTCTDNQSRNRRFGLALGEGVRKENAEQAIGQAIEGLYNTNQVWSLAKKHKIEMPVTQQIYRILHENLNPKQAVHELLHRSAKTET</sequence>